<evidence type="ECO:0000256" key="4">
    <source>
        <dbReference type="ARBA" id="ARBA00022827"/>
    </source>
</evidence>
<comment type="caution">
    <text evidence="8">The sequence shown here is derived from an EMBL/GenBank/DDBJ whole genome shotgun (WGS) entry which is preliminary data.</text>
</comment>
<dbReference type="InterPro" id="IPR036188">
    <property type="entry name" value="FAD/NAD-bd_sf"/>
</dbReference>
<evidence type="ECO:0000259" key="6">
    <source>
        <dbReference type="Pfam" id="PF00732"/>
    </source>
</evidence>
<comment type="similarity">
    <text evidence="2">Belongs to the GMC oxidoreductase family.</text>
</comment>
<accession>A0A1E3SV99</accession>
<dbReference type="Gene3D" id="3.30.560.10">
    <property type="entry name" value="Glucose Oxidase, domain 3"/>
    <property type="match status" value="1"/>
</dbReference>
<feature type="domain" description="Glucose-methanol-choline oxidoreductase C-terminal" evidence="7">
    <location>
        <begin position="385"/>
        <end position="521"/>
    </location>
</feature>
<feature type="active site" description="Proton donor" evidence="5">
    <location>
        <position position="470"/>
    </location>
</feature>
<evidence type="ECO:0000256" key="5">
    <source>
        <dbReference type="PIRSR" id="PIRSR000137-1"/>
    </source>
</evidence>
<dbReference type="OrthoDB" id="9785276at2"/>
<dbReference type="EMBL" id="MIHC01000019">
    <property type="protein sequence ID" value="ODR06091.1"/>
    <property type="molecule type" value="Genomic_DNA"/>
</dbReference>
<name>A0A1E3SV99_9MYCO</name>
<dbReference type="PANTHER" id="PTHR11552:SF147">
    <property type="entry name" value="CHOLINE DEHYDROGENASE, MITOCHONDRIAL"/>
    <property type="match status" value="1"/>
</dbReference>
<dbReference type="Gene3D" id="3.50.50.60">
    <property type="entry name" value="FAD/NAD(P)-binding domain"/>
    <property type="match status" value="1"/>
</dbReference>
<keyword evidence="9" id="KW-1185">Reference proteome</keyword>
<dbReference type="PANTHER" id="PTHR11552">
    <property type="entry name" value="GLUCOSE-METHANOL-CHOLINE GMC OXIDOREDUCTASE"/>
    <property type="match status" value="1"/>
</dbReference>
<dbReference type="InterPro" id="IPR000172">
    <property type="entry name" value="GMC_OxRdtase_N"/>
</dbReference>
<feature type="active site" description="Proton acceptor" evidence="5">
    <location>
        <position position="512"/>
    </location>
</feature>
<dbReference type="Proteomes" id="UP000094224">
    <property type="component" value="Unassembled WGS sequence"/>
</dbReference>
<dbReference type="STRING" id="243061.AWC25_11535"/>
<protein>
    <submittedName>
        <fullName evidence="8">Glucose-methanol-choline oxidoreductase</fullName>
    </submittedName>
</protein>
<evidence type="ECO:0000256" key="3">
    <source>
        <dbReference type="ARBA" id="ARBA00022630"/>
    </source>
</evidence>
<dbReference type="GO" id="GO:0016614">
    <property type="term" value="F:oxidoreductase activity, acting on CH-OH group of donors"/>
    <property type="evidence" value="ECO:0007669"/>
    <property type="project" value="InterPro"/>
</dbReference>
<dbReference type="SUPFAM" id="SSF54373">
    <property type="entry name" value="FAD-linked reductases, C-terminal domain"/>
    <property type="match status" value="1"/>
</dbReference>
<sequence>MNNHISSLIAADYVVVGTGSAGSVIAERLSADPRNRVVVLEAGPKDTDRRIHTPVTWLQLFRSEIDWDYLTEPQSGLNGRCIHWPRGKTLGGSSSTNATMWVRGFAADYDEWAQCAGEQWSFNRVVEYFRRIESVQGAREPDEGAGGPVYVSEQRSPNRLTAAWLKAVQECGFSVERPNLAQPDGFSQAVVTQLRGRRWSTADAYLRPALKRRNLTLVLNATATRVRVLDNAAVGVECEIDGRIQFVRATREVILSAGVINSPQLLMLSGIGNGKELARHGIDIVYHAPQVGKNLRDHLVAVLGFEVDADTLFGAGKPRQILNYLVRRRGMLSSPAAEAYGFVRSNAGMALPDLELLFGPGPLFDAGLGEPYGHAVTMGSILTKPHSTGCITLRSPDPKAKPVIDPRYLSDNGGRDRAAIMEGLRICAKVADAPSLNSVLGKIARPLGADDTSEANLERALNNESHSLYHPVGTCRMGSDPNSVVTPELKVRGVRGLRVADASVMPTIIRGHTNAASILIGAKAADLITKS</sequence>
<dbReference type="Pfam" id="PF00732">
    <property type="entry name" value="GMC_oxred_N"/>
    <property type="match status" value="1"/>
</dbReference>
<gene>
    <name evidence="8" type="ORF">BHQ21_12730</name>
</gene>
<dbReference type="InterPro" id="IPR007867">
    <property type="entry name" value="GMC_OxRtase_C"/>
</dbReference>
<evidence type="ECO:0000313" key="8">
    <source>
        <dbReference type="EMBL" id="ODR06091.1"/>
    </source>
</evidence>
<dbReference type="PIRSF" id="PIRSF000137">
    <property type="entry name" value="Alcohol_oxidase"/>
    <property type="match status" value="1"/>
</dbReference>
<dbReference type="RefSeq" id="WP_069400643.1">
    <property type="nucleotide sequence ID" value="NZ_JACKTB010000097.1"/>
</dbReference>
<evidence type="ECO:0000313" key="9">
    <source>
        <dbReference type="Proteomes" id="UP000094224"/>
    </source>
</evidence>
<dbReference type="SUPFAM" id="SSF51905">
    <property type="entry name" value="FAD/NAD(P)-binding domain"/>
    <property type="match status" value="1"/>
</dbReference>
<dbReference type="AlphaFoldDB" id="A0A1E3SV99"/>
<evidence type="ECO:0000259" key="7">
    <source>
        <dbReference type="Pfam" id="PF05199"/>
    </source>
</evidence>
<reference evidence="9" key="1">
    <citation type="submission" date="2016-09" db="EMBL/GenBank/DDBJ databases">
        <authorList>
            <person name="Greninger A.L."/>
            <person name="Jerome K.R."/>
            <person name="Mcnair B."/>
            <person name="Wallis C."/>
            <person name="Fang F."/>
        </authorList>
    </citation>
    <scope>NUCLEOTIDE SEQUENCE [LARGE SCALE GENOMIC DNA]</scope>
    <source>
        <strain evidence="9">BC1_M4</strain>
    </source>
</reference>
<evidence type="ECO:0000256" key="2">
    <source>
        <dbReference type="ARBA" id="ARBA00010790"/>
    </source>
</evidence>
<organism evidence="8 9">
    <name type="scientific">Mycobacterium sherrisii</name>
    <dbReference type="NCBI Taxonomy" id="243061"/>
    <lineage>
        <taxon>Bacteria</taxon>
        <taxon>Bacillati</taxon>
        <taxon>Actinomycetota</taxon>
        <taxon>Actinomycetes</taxon>
        <taxon>Mycobacteriales</taxon>
        <taxon>Mycobacteriaceae</taxon>
        <taxon>Mycobacterium</taxon>
        <taxon>Mycobacterium simiae complex</taxon>
    </lineage>
</organism>
<evidence type="ECO:0000256" key="1">
    <source>
        <dbReference type="ARBA" id="ARBA00001974"/>
    </source>
</evidence>
<dbReference type="GO" id="GO:0050660">
    <property type="term" value="F:flavin adenine dinucleotide binding"/>
    <property type="evidence" value="ECO:0007669"/>
    <property type="project" value="InterPro"/>
</dbReference>
<dbReference type="InterPro" id="IPR012132">
    <property type="entry name" value="GMC_OxRdtase"/>
</dbReference>
<proteinExistence type="inferred from homology"/>
<keyword evidence="3" id="KW-0285">Flavoprotein</keyword>
<feature type="domain" description="Glucose-methanol-choline oxidoreductase N-terminal" evidence="6">
    <location>
        <begin position="12"/>
        <end position="300"/>
    </location>
</feature>
<comment type="cofactor">
    <cofactor evidence="1">
        <name>FAD</name>
        <dbReference type="ChEBI" id="CHEBI:57692"/>
    </cofactor>
</comment>
<dbReference type="Pfam" id="PF05199">
    <property type="entry name" value="GMC_oxred_C"/>
    <property type="match status" value="1"/>
</dbReference>
<keyword evidence="4" id="KW-0274">FAD</keyword>